<keyword evidence="3" id="KW-1185">Reference proteome</keyword>
<feature type="region of interest" description="Disordered" evidence="1">
    <location>
        <begin position="52"/>
        <end position="73"/>
    </location>
</feature>
<reference evidence="2" key="1">
    <citation type="submission" date="2022-03" db="EMBL/GenBank/DDBJ databases">
        <authorList>
            <person name="Martin C."/>
        </authorList>
    </citation>
    <scope>NUCLEOTIDE SEQUENCE</scope>
</reference>
<feature type="compositionally biased region" description="Low complexity" evidence="1">
    <location>
        <begin position="426"/>
        <end position="436"/>
    </location>
</feature>
<feature type="compositionally biased region" description="Low complexity" evidence="1">
    <location>
        <begin position="311"/>
        <end position="321"/>
    </location>
</feature>
<feature type="compositionally biased region" description="Basic and acidic residues" evidence="1">
    <location>
        <begin position="167"/>
        <end position="210"/>
    </location>
</feature>
<feature type="compositionally biased region" description="Basic residues" evidence="1">
    <location>
        <begin position="349"/>
        <end position="363"/>
    </location>
</feature>
<feature type="region of interest" description="Disordered" evidence="1">
    <location>
        <begin position="162"/>
        <end position="381"/>
    </location>
</feature>
<feature type="compositionally biased region" description="Polar residues" evidence="1">
    <location>
        <begin position="370"/>
        <end position="381"/>
    </location>
</feature>
<feature type="region of interest" description="Disordered" evidence="1">
    <location>
        <begin position="532"/>
        <end position="580"/>
    </location>
</feature>
<sequence length="580" mass="65099">MAELKSINPVSNRREHTLETNLKTIEGDLNVPCNEAEQVQNVIKPTKVDDLTNKVYDKPGKDNDTADDDSDEISIGGEISEISSISSSSIENILESNVKHVQIEDENGGRILDDSIEYLKKSAETLLAESNLTAKEGISFPKRPPIHAQDKPDSVEIYKELLPGANSEKDKSIQSKKVENKKSEDLKEDTKDLTKDALKDQAKENKESRTTPKKTSIFKRFSFSKKRNSEPILTVKPKGPESLPKTNIESIDRDSDSVKDKKPSLFKRMSSIRKKSSNKNKLDQQETMSVKSEFGNDSPPKADTPRSGTFSSPRSYDSLSSDGFHMSPRDDLEELRKAKQKAKQDKPKSLIKKLNFRNKKDRPLKKLDDTSSLVEKQSQDGVSLPVMSAENVAPYEQDISNVLAKFGVAPKTEIEISPNYKEGEMSDTSSVSSRTNSLERKPKTEKKKRFTMKRFGLSKKAKSMEAIGDLDIIDSENDTEAKDDAVDNFESNIKDVIKRYSPEKIESGMSKDNKIESLMDKKKERKTVGRSFSFGFRKDKPKSRDALPAKHSCVDLEMSSPKKTTKLTKPKQGIKSISFD</sequence>
<feature type="compositionally biased region" description="Basic and acidic residues" evidence="1">
    <location>
        <begin position="536"/>
        <end position="554"/>
    </location>
</feature>
<evidence type="ECO:0000313" key="3">
    <source>
        <dbReference type="Proteomes" id="UP000749559"/>
    </source>
</evidence>
<name>A0A8J1XIS5_OWEFU</name>
<feature type="compositionally biased region" description="Basic and acidic residues" evidence="1">
    <location>
        <begin position="52"/>
        <end position="64"/>
    </location>
</feature>
<feature type="compositionally biased region" description="Basic and acidic residues" evidence="1">
    <location>
        <begin position="250"/>
        <end position="263"/>
    </location>
</feature>
<dbReference type="EMBL" id="CAIIXF020000011">
    <property type="protein sequence ID" value="CAH1799846.1"/>
    <property type="molecule type" value="Genomic_DNA"/>
</dbReference>
<feature type="compositionally biased region" description="Basic residues" evidence="1">
    <location>
        <begin position="443"/>
        <end position="452"/>
    </location>
</feature>
<feature type="compositionally biased region" description="Basic and acidic residues" evidence="1">
    <location>
        <begin position="327"/>
        <end position="348"/>
    </location>
</feature>
<gene>
    <name evidence="2" type="ORF">OFUS_LOCUS23811</name>
</gene>
<organism evidence="2 3">
    <name type="scientific">Owenia fusiformis</name>
    <name type="common">Polychaete worm</name>
    <dbReference type="NCBI Taxonomy" id="6347"/>
    <lineage>
        <taxon>Eukaryota</taxon>
        <taxon>Metazoa</taxon>
        <taxon>Spiralia</taxon>
        <taxon>Lophotrochozoa</taxon>
        <taxon>Annelida</taxon>
        <taxon>Polychaeta</taxon>
        <taxon>Sedentaria</taxon>
        <taxon>Canalipalpata</taxon>
        <taxon>Sabellida</taxon>
        <taxon>Oweniida</taxon>
        <taxon>Oweniidae</taxon>
        <taxon>Owenia</taxon>
    </lineage>
</organism>
<evidence type="ECO:0000313" key="2">
    <source>
        <dbReference type="EMBL" id="CAH1799846.1"/>
    </source>
</evidence>
<dbReference type="AlphaFoldDB" id="A0A8J1XIS5"/>
<evidence type="ECO:0000256" key="1">
    <source>
        <dbReference type="SAM" id="MobiDB-lite"/>
    </source>
</evidence>
<dbReference type="Proteomes" id="UP000749559">
    <property type="component" value="Unassembled WGS sequence"/>
</dbReference>
<feature type="region of interest" description="Disordered" evidence="1">
    <location>
        <begin position="135"/>
        <end position="154"/>
    </location>
</feature>
<protein>
    <submittedName>
        <fullName evidence="2">Uncharacterized protein</fullName>
    </submittedName>
</protein>
<comment type="caution">
    <text evidence="2">The sequence shown here is derived from an EMBL/GenBank/DDBJ whole genome shotgun (WGS) entry which is preliminary data.</text>
</comment>
<proteinExistence type="predicted"/>
<feature type="region of interest" description="Disordered" evidence="1">
    <location>
        <begin position="414"/>
        <end position="452"/>
    </location>
</feature>
<accession>A0A8J1XIS5</accession>